<keyword evidence="2" id="KW-0238">DNA-binding</keyword>
<reference evidence="6 8" key="2">
    <citation type="submission" date="2023-07" db="EMBL/GenBank/DDBJ databases">
        <title>Genomic Encyclopedia of Type Strains, Phase IV (KMG-IV): sequencing the most valuable type-strain genomes for metagenomic binning, comparative biology and taxonomic classification.</title>
        <authorList>
            <person name="Goeker M."/>
        </authorList>
    </citation>
    <scope>NUCLEOTIDE SEQUENCE [LARGE SCALE GENOMIC DNA]</scope>
    <source>
        <strain evidence="6 8">DSM 338</strain>
    </source>
</reference>
<evidence type="ECO:0000313" key="5">
    <source>
        <dbReference type="EMBL" id="GLI24390.1"/>
    </source>
</evidence>
<accession>A0A9W6FLJ0</accession>
<protein>
    <submittedName>
        <fullName evidence="5">AraC family transcriptional regulator</fullName>
    </submittedName>
    <submittedName>
        <fullName evidence="6">AraC-like DNA-binding protein</fullName>
    </submittedName>
</protein>
<dbReference type="SUPFAM" id="SSF46689">
    <property type="entry name" value="Homeodomain-like"/>
    <property type="match status" value="2"/>
</dbReference>
<dbReference type="PANTHER" id="PTHR46796:SF14">
    <property type="entry name" value="TRANSCRIPTIONAL REGULATORY PROTEIN"/>
    <property type="match status" value="1"/>
</dbReference>
<dbReference type="AlphaFoldDB" id="A0A9W6FLJ0"/>
<dbReference type="Proteomes" id="UP001245370">
    <property type="component" value="Unassembled WGS sequence"/>
</dbReference>
<evidence type="ECO:0000259" key="4">
    <source>
        <dbReference type="PROSITE" id="PS01124"/>
    </source>
</evidence>
<keyword evidence="3" id="KW-0804">Transcription</keyword>
<dbReference type="InterPro" id="IPR050204">
    <property type="entry name" value="AraC_XylS_family_regulators"/>
</dbReference>
<evidence type="ECO:0000256" key="1">
    <source>
        <dbReference type="ARBA" id="ARBA00023015"/>
    </source>
</evidence>
<sequence length="298" mass="32320">MARLDTAAPGGITRRDSLGCSVAALEDQRELVGTGFVVYRKQHEGSATSRVETPPSGRGLLMGVALSGGHRRRIFGDGVATAYDFAPDSCYVRSFSDTYRADIETGFDFFLLEVSHGALHQTFTEMGLPLAECVSCTPGTQDPVLAHLSRALLPMLDAPERQVPLFLDQVVSAIQTHLATRYHGAAVRIPGGLSPRQFAIAKERLAAGLDGNVLISDIAAACGVSRGHFIKCFRDETGLTPYQWMLHLRVERARNLIVGSRLPLADIAITCGFSDQSHMTRTFTRLTGSAPGLWRRGH</sequence>
<keyword evidence="8" id="KW-1185">Reference proteome</keyword>
<dbReference type="GeneID" id="95764836"/>
<organism evidence="5 7">
    <name type="scientific">Xanthobacter flavus</name>
    <dbReference type="NCBI Taxonomy" id="281"/>
    <lineage>
        <taxon>Bacteria</taxon>
        <taxon>Pseudomonadati</taxon>
        <taxon>Pseudomonadota</taxon>
        <taxon>Alphaproteobacteria</taxon>
        <taxon>Hyphomicrobiales</taxon>
        <taxon>Xanthobacteraceae</taxon>
        <taxon>Xanthobacter</taxon>
    </lineage>
</organism>
<dbReference type="InterPro" id="IPR018060">
    <property type="entry name" value="HTH_AraC"/>
</dbReference>
<evidence type="ECO:0000313" key="8">
    <source>
        <dbReference type="Proteomes" id="UP001245370"/>
    </source>
</evidence>
<dbReference type="EMBL" id="JAVDPY010000009">
    <property type="protein sequence ID" value="MDR6335899.1"/>
    <property type="molecule type" value="Genomic_DNA"/>
</dbReference>
<dbReference type="Pfam" id="PF12833">
    <property type="entry name" value="HTH_18"/>
    <property type="match status" value="1"/>
</dbReference>
<proteinExistence type="predicted"/>
<dbReference type="GO" id="GO:0043565">
    <property type="term" value="F:sequence-specific DNA binding"/>
    <property type="evidence" value="ECO:0007669"/>
    <property type="project" value="InterPro"/>
</dbReference>
<evidence type="ECO:0000313" key="6">
    <source>
        <dbReference type="EMBL" id="MDR6335899.1"/>
    </source>
</evidence>
<comment type="caution">
    <text evidence="5">The sequence shown here is derived from an EMBL/GenBank/DDBJ whole genome shotgun (WGS) entry which is preliminary data.</text>
</comment>
<keyword evidence="1" id="KW-0805">Transcription regulation</keyword>
<reference evidence="5" key="1">
    <citation type="submission" date="2022-12" db="EMBL/GenBank/DDBJ databases">
        <title>Reference genome sequencing for broad-spectrum identification of bacterial and archaeal isolates by mass spectrometry.</title>
        <authorList>
            <person name="Sekiguchi Y."/>
            <person name="Tourlousse D.M."/>
        </authorList>
    </citation>
    <scope>NUCLEOTIDE SEQUENCE</scope>
    <source>
        <strain evidence="5">301</strain>
    </source>
</reference>
<name>A0A9W6FLJ0_XANFL</name>
<dbReference type="RefSeq" id="WP_169123704.1">
    <property type="nucleotide sequence ID" value="NZ_BSDO01000007.1"/>
</dbReference>
<dbReference type="PANTHER" id="PTHR46796">
    <property type="entry name" value="HTH-TYPE TRANSCRIPTIONAL ACTIVATOR RHAS-RELATED"/>
    <property type="match status" value="1"/>
</dbReference>
<dbReference type="Proteomes" id="UP001144397">
    <property type="component" value="Unassembled WGS sequence"/>
</dbReference>
<feature type="domain" description="HTH araC/xylS-type" evidence="4">
    <location>
        <begin position="195"/>
        <end position="297"/>
    </location>
</feature>
<dbReference type="GO" id="GO:0003700">
    <property type="term" value="F:DNA-binding transcription factor activity"/>
    <property type="evidence" value="ECO:0007669"/>
    <property type="project" value="InterPro"/>
</dbReference>
<evidence type="ECO:0000256" key="2">
    <source>
        <dbReference type="ARBA" id="ARBA00023125"/>
    </source>
</evidence>
<gene>
    <name evidence="6" type="ORF">GGQ86_004397</name>
    <name evidence="5" type="ORF">XFLAVUS301_40640</name>
</gene>
<dbReference type="PROSITE" id="PS01124">
    <property type="entry name" value="HTH_ARAC_FAMILY_2"/>
    <property type="match status" value="1"/>
</dbReference>
<dbReference type="InterPro" id="IPR009057">
    <property type="entry name" value="Homeodomain-like_sf"/>
</dbReference>
<dbReference type="SMART" id="SM00342">
    <property type="entry name" value="HTH_ARAC"/>
    <property type="match status" value="1"/>
</dbReference>
<dbReference type="EMBL" id="BSDO01000007">
    <property type="protein sequence ID" value="GLI24390.1"/>
    <property type="molecule type" value="Genomic_DNA"/>
</dbReference>
<evidence type="ECO:0000256" key="3">
    <source>
        <dbReference type="ARBA" id="ARBA00023163"/>
    </source>
</evidence>
<dbReference type="Gene3D" id="1.10.10.60">
    <property type="entry name" value="Homeodomain-like"/>
    <property type="match status" value="2"/>
</dbReference>
<evidence type="ECO:0000313" key="7">
    <source>
        <dbReference type="Proteomes" id="UP001144397"/>
    </source>
</evidence>